<keyword evidence="2" id="KW-1185">Reference proteome</keyword>
<proteinExistence type="predicted"/>
<comment type="caution">
    <text evidence="1">The sequence shown here is derived from an EMBL/GenBank/DDBJ whole genome shotgun (WGS) entry which is preliminary data.</text>
</comment>
<dbReference type="Gene3D" id="1.10.390.10">
    <property type="entry name" value="Neutral Protease Domain 2"/>
    <property type="match status" value="1"/>
</dbReference>
<accession>A0AAE3IUF8</accession>
<sequence length="280" mass="32894">MQITDTIPAFPKEVTIQKLKKYYEQYPEAFNEYFTYHCKATDLDSRLATAIKAYEDSMPSIVKVHKNIANYITEISKLYEDQYQINFPIQVYLIIGAFGSNAYTHRQIIPNITFALEKLSSEEDPLLVLIAHEFGHAAHNIITNQTQFEWKMMQWEHPYTWLLQEGAATHLSRKIIANKEPSIYFSHDLHGEAWLSFAQENSCKIIHQFYQDSNAENRSVYKEWFSITGGSNFGHSRLAYFIGDMLFQDFVQMYGEKGALLLWTKRDFIYLVDEWFKSRM</sequence>
<organism evidence="1 2">
    <name type="scientific">Perspicuibacillus lycopersici</name>
    <dbReference type="NCBI Taxonomy" id="1325689"/>
    <lineage>
        <taxon>Bacteria</taxon>
        <taxon>Bacillati</taxon>
        <taxon>Bacillota</taxon>
        <taxon>Bacilli</taxon>
        <taxon>Bacillales</taxon>
        <taxon>Bacillaceae</taxon>
        <taxon>Perspicuibacillus</taxon>
    </lineage>
</organism>
<dbReference type="EMBL" id="JAOUSF010000005">
    <property type="protein sequence ID" value="MCU9614716.1"/>
    <property type="molecule type" value="Genomic_DNA"/>
</dbReference>
<protein>
    <recommendedName>
        <fullName evidence="3">Aminopeptidase</fullName>
    </recommendedName>
</protein>
<dbReference type="RefSeq" id="WP_263074040.1">
    <property type="nucleotide sequence ID" value="NZ_JAOUSF010000005.1"/>
</dbReference>
<evidence type="ECO:0000313" key="1">
    <source>
        <dbReference type="EMBL" id="MCU9614716.1"/>
    </source>
</evidence>
<evidence type="ECO:0000313" key="2">
    <source>
        <dbReference type="Proteomes" id="UP001209318"/>
    </source>
</evidence>
<evidence type="ECO:0008006" key="3">
    <source>
        <dbReference type="Google" id="ProtNLM"/>
    </source>
</evidence>
<dbReference type="InterPro" id="IPR027268">
    <property type="entry name" value="Peptidase_M4/M1_CTD_sf"/>
</dbReference>
<reference evidence="1" key="1">
    <citation type="submission" date="2022-10" db="EMBL/GenBank/DDBJ databases">
        <title>Description of Fervidibacillus gen. nov. in the family Fervidibacillaceae fam. nov. with two species, Fervidibacillus albus sp. nov., and Fervidibacillus halotolerans sp. nov., isolated from tidal flat sediments.</title>
        <authorList>
            <person name="Kwon K.K."/>
            <person name="Yang S.-H."/>
        </authorList>
    </citation>
    <scope>NUCLEOTIDE SEQUENCE</scope>
    <source>
        <strain evidence="1">JCM 19140</strain>
    </source>
</reference>
<dbReference type="Proteomes" id="UP001209318">
    <property type="component" value="Unassembled WGS sequence"/>
</dbReference>
<gene>
    <name evidence="1" type="ORF">OEV98_14325</name>
</gene>
<name>A0AAE3IUF8_9BACI</name>
<dbReference type="AlphaFoldDB" id="A0AAE3IUF8"/>